<sequence length="293" mass="31208">MAPPVVRARFADSESVFKPDIFKGKVLFCTGGGSGICKGMTYAMMKHGANAAIAGRKLDRLTQAAEELSKGTGNTCIPTQADVRKPDQLKDAVRKTIEKFGRIDFVICGAAGNFLAPLSGLSENAFRTVMEIDTLGTFNTFKATIPYLRESHGSYIHVGVAFHRRGLPYQAHVSAAKAAIDSLSRVIAVEEGPWGVRSNVIAPGPISNTEGMSRLRVSGDEGAFESFIPLGREGVIQDIANATVFLFSDAASLITGEALVVDGGLQQLSTSSVPYPEAVLDPESARKLFKGKL</sequence>
<keyword evidence="1" id="KW-0521">NADP</keyword>
<proteinExistence type="predicted"/>
<evidence type="ECO:0000313" key="6">
    <source>
        <dbReference type="EMBL" id="KAF9783804.1"/>
    </source>
</evidence>
<dbReference type="PANTHER" id="PTHR43296">
    <property type="entry name" value="PEROXISOMAL 2,4-DIENOYL-COA REDUCTASE"/>
    <property type="match status" value="1"/>
</dbReference>
<comment type="catalytic activity">
    <reaction evidence="5">
        <text>a (2E,4Z)-dienoyl-CoA + NADPH + H(+) = a 4,5-saturated-(3E)-enoyl-CoA + NADP(+)</text>
        <dbReference type="Rhea" id="RHEA:61892"/>
        <dbReference type="ChEBI" id="CHEBI:15378"/>
        <dbReference type="ChEBI" id="CHEBI:57783"/>
        <dbReference type="ChEBI" id="CHEBI:58349"/>
        <dbReference type="ChEBI" id="CHEBI:85099"/>
        <dbReference type="ChEBI" id="CHEBI:85493"/>
        <dbReference type="EC" id="1.3.1.124"/>
    </reaction>
</comment>
<reference evidence="6" key="2">
    <citation type="submission" date="2020-11" db="EMBL/GenBank/DDBJ databases">
        <authorList>
            <consortium name="DOE Joint Genome Institute"/>
            <person name="Kuo A."/>
            <person name="Miyauchi S."/>
            <person name="Kiss E."/>
            <person name="Drula E."/>
            <person name="Kohler A."/>
            <person name="Sanchez-Garcia M."/>
            <person name="Andreopoulos B."/>
            <person name="Barry K.W."/>
            <person name="Bonito G."/>
            <person name="Buee M."/>
            <person name="Carver A."/>
            <person name="Chen C."/>
            <person name="Cichocki N."/>
            <person name="Clum A."/>
            <person name="Culley D."/>
            <person name="Crous P.W."/>
            <person name="Fauchery L."/>
            <person name="Girlanda M."/>
            <person name="Hayes R."/>
            <person name="Keri Z."/>
            <person name="Labutti K."/>
            <person name="Lipzen A."/>
            <person name="Lombard V."/>
            <person name="Magnuson J."/>
            <person name="Maillard F."/>
            <person name="Morin E."/>
            <person name="Murat C."/>
            <person name="Nolan M."/>
            <person name="Ohm R."/>
            <person name="Pangilinan J."/>
            <person name="Pereira M."/>
            <person name="Perotto S."/>
            <person name="Peter M."/>
            <person name="Riley R."/>
            <person name="Sitrit Y."/>
            <person name="Stielow B."/>
            <person name="Szollosi G."/>
            <person name="Zifcakova L."/>
            <person name="Stursova M."/>
            <person name="Spatafora J.W."/>
            <person name="Tedersoo L."/>
            <person name="Vaario L.-M."/>
            <person name="Yamada A."/>
            <person name="Yan M."/>
            <person name="Wang P."/>
            <person name="Xu J."/>
            <person name="Bruns T."/>
            <person name="Baldrian P."/>
            <person name="Vilgalys R."/>
            <person name="Henrissat B."/>
            <person name="Grigoriev I.V."/>
            <person name="Hibbett D."/>
            <person name="Nagy L.G."/>
            <person name="Martin F.M."/>
        </authorList>
    </citation>
    <scope>NUCLEOTIDE SEQUENCE</scope>
    <source>
        <strain evidence="6">UH-Tt-Lm1</strain>
    </source>
</reference>
<keyword evidence="2" id="KW-0560">Oxidoreductase</keyword>
<dbReference type="SUPFAM" id="SSF51735">
    <property type="entry name" value="NAD(P)-binding Rossmann-fold domains"/>
    <property type="match status" value="1"/>
</dbReference>
<dbReference type="EMBL" id="WIUZ02000009">
    <property type="protein sequence ID" value="KAF9783804.1"/>
    <property type="molecule type" value="Genomic_DNA"/>
</dbReference>
<dbReference type="OrthoDB" id="2136131at2759"/>
<dbReference type="PANTHER" id="PTHR43296:SF2">
    <property type="entry name" value="PEROXISOMAL 2,4-DIENOYL-COA REDUCTASE [(3E)-ENOYL-COA-PRODUCING]"/>
    <property type="match status" value="1"/>
</dbReference>
<evidence type="ECO:0000256" key="2">
    <source>
        <dbReference type="ARBA" id="ARBA00023002"/>
    </source>
</evidence>
<dbReference type="InterPro" id="IPR036291">
    <property type="entry name" value="NAD(P)-bd_dom_sf"/>
</dbReference>
<accession>A0A9P6HEV6</accession>
<name>A0A9P6HEV6_9AGAM</name>
<reference evidence="6" key="1">
    <citation type="journal article" date="2020" name="Nat. Commun.">
        <title>Large-scale genome sequencing of mycorrhizal fungi provides insights into the early evolution of symbiotic traits.</title>
        <authorList>
            <person name="Miyauchi S."/>
            <person name="Kiss E."/>
            <person name="Kuo A."/>
            <person name="Drula E."/>
            <person name="Kohler A."/>
            <person name="Sanchez-Garcia M."/>
            <person name="Morin E."/>
            <person name="Andreopoulos B."/>
            <person name="Barry K.W."/>
            <person name="Bonito G."/>
            <person name="Buee M."/>
            <person name="Carver A."/>
            <person name="Chen C."/>
            <person name="Cichocki N."/>
            <person name="Clum A."/>
            <person name="Culley D."/>
            <person name="Crous P.W."/>
            <person name="Fauchery L."/>
            <person name="Girlanda M."/>
            <person name="Hayes R.D."/>
            <person name="Keri Z."/>
            <person name="LaButti K."/>
            <person name="Lipzen A."/>
            <person name="Lombard V."/>
            <person name="Magnuson J."/>
            <person name="Maillard F."/>
            <person name="Murat C."/>
            <person name="Nolan M."/>
            <person name="Ohm R.A."/>
            <person name="Pangilinan J."/>
            <person name="Pereira M.F."/>
            <person name="Perotto S."/>
            <person name="Peter M."/>
            <person name="Pfister S."/>
            <person name="Riley R."/>
            <person name="Sitrit Y."/>
            <person name="Stielow J.B."/>
            <person name="Szollosi G."/>
            <person name="Zifcakova L."/>
            <person name="Stursova M."/>
            <person name="Spatafora J.W."/>
            <person name="Tedersoo L."/>
            <person name="Vaario L.M."/>
            <person name="Yamada A."/>
            <person name="Yan M."/>
            <person name="Wang P."/>
            <person name="Xu J."/>
            <person name="Bruns T."/>
            <person name="Baldrian P."/>
            <person name="Vilgalys R."/>
            <person name="Dunand C."/>
            <person name="Henrissat B."/>
            <person name="Grigoriev I.V."/>
            <person name="Hibbett D."/>
            <person name="Nagy L.G."/>
            <person name="Martin F.M."/>
        </authorList>
    </citation>
    <scope>NUCLEOTIDE SEQUENCE</scope>
    <source>
        <strain evidence="6">UH-Tt-Lm1</strain>
    </source>
</reference>
<protein>
    <recommendedName>
        <fullName evidence="3">2,4-dienoyl-CoA reductase [(3E)-enoyl-CoA-producing]</fullName>
        <ecNumber evidence="3">1.3.1.124</ecNumber>
    </recommendedName>
</protein>
<evidence type="ECO:0000313" key="7">
    <source>
        <dbReference type="Proteomes" id="UP000736335"/>
    </source>
</evidence>
<evidence type="ECO:0000256" key="1">
    <source>
        <dbReference type="ARBA" id="ARBA00022857"/>
    </source>
</evidence>
<dbReference type="Gene3D" id="3.40.50.720">
    <property type="entry name" value="NAD(P)-binding Rossmann-like Domain"/>
    <property type="match status" value="1"/>
</dbReference>
<organism evidence="6 7">
    <name type="scientific">Thelephora terrestris</name>
    <dbReference type="NCBI Taxonomy" id="56493"/>
    <lineage>
        <taxon>Eukaryota</taxon>
        <taxon>Fungi</taxon>
        <taxon>Dikarya</taxon>
        <taxon>Basidiomycota</taxon>
        <taxon>Agaricomycotina</taxon>
        <taxon>Agaricomycetes</taxon>
        <taxon>Thelephorales</taxon>
        <taxon>Thelephoraceae</taxon>
        <taxon>Thelephora</taxon>
    </lineage>
</organism>
<dbReference type="Pfam" id="PF13561">
    <property type="entry name" value="adh_short_C2"/>
    <property type="match status" value="1"/>
</dbReference>
<dbReference type="PRINTS" id="PR00081">
    <property type="entry name" value="GDHRDH"/>
</dbReference>
<keyword evidence="7" id="KW-1185">Reference proteome</keyword>
<dbReference type="GO" id="GO:0005777">
    <property type="term" value="C:peroxisome"/>
    <property type="evidence" value="ECO:0007669"/>
    <property type="project" value="TreeGrafter"/>
</dbReference>
<dbReference type="GO" id="GO:0009062">
    <property type="term" value="P:fatty acid catabolic process"/>
    <property type="evidence" value="ECO:0007669"/>
    <property type="project" value="InterPro"/>
</dbReference>
<dbReference type="AlphaFoldDB" id="A0A9P6HEV6"/>
<dbReference type="InterPro" id="IPR045017">
    <property type="entry name" value="DECR2-like"/>
</dbReference>
<evidence type="ECO:0000256" key="3">
    <source>
        <dbReference type="ARBA" id="ARBA00026117"/>
    </source>
</evidence>
<dbReference type="Proteomes" id="UP000736335">
    <property type="component" value="Unassembled WGS sequence"/>
</dbReference>
<evidence type="ECO:0000256" key="5">
    <source>
        <dbReference type="ARBA" id="ARBA00048340"/>
    </source>
</evidence>
<dbReference type="InterPro" id="IPR002347">
    <property type="entry name" value="SDR_fam"/>
</dbReference>
<comment type="catalytic activity">
    <reaction evidence="4">
        <text>a (2E,4E)-dienoyl-CoA + NADPH + H(+) = a 4,5-saturated-(3E)-enoyl-CoA + NADP(+)</text>
        <dbReference type="Rhea" id="RHEA:45912"/>
        <dbReference type="ChEBI" id="CHEBI:15378"/>
        <dbReference type="ChEBI" id="CHEBI:57783"/>
        <dbReference type="ChEBI" id="CHEBI:58349"/>
        <dbReference type="ChEBI" id="CHEBI:85101"/>
        <dbReference type="ChEBI" id="CHEBI:85493"/>
        <dbReference type="EC" id="1.3.1.124"/>
    </reaction>
</comment>
<gene>
    <name evidence="6" type="ORF">BJ322DRAFT_1067173</name>
</gene>
<comment type="caution">
    <text evidence="6">The sequence shown here is derived from an EMBL/GenBank/DDBJ whole genome shotgun (WGS) entry which is preliminary data.</text>
</comment>
<dbReference type="GO" id="GO:0008670">
    <property type="term" value="F:2,4-dienoyl-CoA reductase (NADPH) activity"/>
    <property type="evidence" value="ECO:0007669"/>
    <property type="project" value="InterPro"/>
</dbReference>
<dbReference type="EC" id="1.3.1.124" evidence="3"/>
<evidence type="ECO:0000256" key="4">
    <source>
        <dbReference type="ARBA" id="ARBA00048009"/>
    </source>
</evidence>
<dbReference type="CDD" id="cd05369">
    <property type="entry name" value="TER_DECR_SDR_a"/>
    <property type="match status" value="1"/>
</dbReference>